<dbReference type="Pfam" id="PF02527">
    <property type="entry name" value="GidB"/>
    <property type="match status" value="1"/>
</dbReference>
<evidence type="ECO:0008006" key="8">
    <source>
        <dbReference type="Google" id="ProtNLM"/>
    </source>
</evidence>
<dbReference type="HAMAP" id="MF_00074">
    <property type="entry name" value="16SrRNA_methyltr_G"/>
    <property type="match status" value="1"/>
</dbReference>
<keyword evidence="3" id="KW-0489">Methyltransferase</keyword>
<evidence type="ECO:0000256" key="1">
    <source>
        <dbReference type="ARBA" id="ARBA00022490"/>
    </source>
</evidence>
<evidence type="ECO:0000256" key="3">
    <source>
        <dbReference type="ARBA" id="ARBA00022603"/>
    </source>
</evidence>
<protein>
    <recommendedName>
        <fullName evidence="8">Ribosomal RNA small subunit methyltransferase G</fullName>
    </recommendedName>
</protein>
<dbReference type="FunFam" id="3.40.50.150:FF:000041">
    <property type="entry name" value="Ribosomal RNA small subunit methyltransferase G"/>
    <property type="match status" value="1"/>
</dbReference>
<dbReference type="AlphaFoldDB" id="A0AAE0C4S1"/>
<dbReference type="EMBL" id="LGRX02028123">
    <property type="protein sequence ID" value="KAK3248402.1"/>
    <property type="molecule type" value="Genomic_DNA"/>
</dbReference>
<evidence type="ECO:0000256" key="2">
    <source>
        <dbReference type="ARBA" id="ARBA00022552"/>
    </source>
</evidence>
<dbReference type="NCBIfam" id="TIGR00138">
    <property type="entry name" value="rsmG_gidB"/>
    <property type="match status" value="1"/>
</dbReference>
<keyword evidence="2" id="KW-0698">rRNA processing</keyword>
<dbReference type="GO" id="GO:0005829">
    <property type="term" value="C:cytosol"/>
    <property type="evidence" value="ECO:0007669"/>
    <property type="project" value="TreeGrafter"/>
</dbReference>
<dbReference type="GO" id="GO:0070043">
    <property type="term" value="F:rRNA (guanine-N7-)-methyltransferase activity"/>
    <property type="evidence" value="ECO:0007669"/>
    <property type="project" value="TreeGrafter"/>
</dbReference>
<dbReference type="PANTHER" id="PTHR31760:SF0">
    <property type="entry name" value="S-ADENOSYL-L-METHIONINE-DEPENDENT METHYLTRANSFERASES SUPERFAMILY PROTEIN"/>
    <property type="match status" value="1"/>
</dbReference>
<dbReference type="SUPFAM" id="SSF53335">
    <property type="entry name" value="S-adenosyl-L-methionine-dependent methyltransferases"/>
    <property type="match status" value="1"/>
</dbReference>
<keyword evidence="7" id="KW-1185">Reference proteome</keyword>
<evidence type="ECO:0000256" key="5">
    <source>
        <dbReference type="ARBA" id="ARBA00022691"/>
    </source>
</evidence>
<dbReference type="Gene3D" id="3.40.50.150">
    <property type="entry name" value="Vaccinia Virus protein VP39"/>
    <property type="match status" value="1"/>
</dbReference>
<comment type="caution">
    <text evidence="6">The sequence shown here is derived from an EMBL/GenBank/DDBJ whole genome shotgun (WGS) entry which is preliminary data.</text>
</comment>
<dbReference type="InterPro" id="IPR029063">
    <property type="entry name" value="SAM-dependent_MTases_sf"/>
</dbReference>
<dbReference type="Proteomes" id="UP001190700">
    <property type="component" value="Unassembled WGS sequence"/>
</dbReference>
<keyword evidence="4" id="KW-0808">Transferase</keyword>
<proteinExistence type="inferred from homology"/>
<dbReference type="InterPro" id="IPR003682">
    <property type="entry name" value="rRNA_ssu_MeTfrase_G"/>
</dbReference>
<accession>A0AAE0C4S1</accession>
<name>A0AAE0C4S1_9CHLO</name>
<keyword evidence="1" id="KW-0963">Cytoplasm</keyword>
<reference evidence="6 7" key="1">
    <citation type="journal article" date="2015" name="Genome Biol. Evol.">
        <title>Comparative Genomics of a Bacterivorous Green Alga Reveals Evolutionary Causalities and Consequences of Phago-Mixotrophic Mode of Nutrition.</title>
        <authorList>
            <person name="Burns J.A."/>
            <person name="Paasch A."/>
            <person name="Narechania A."/>
            <person name="Kim E."/>
        </authorList>
    </citation>
    <scope>NUCLEOTIDE SEQUENCE [LARGE SCALE GENOMIC DNA]</scope>
    <source>
        <strain evidence="6 7">PLY_AMNH</strain>
    </source>
</reference>
<keyword evidence="5" id="KW-0949">S-adenosyl-L-methionine</keyword>
<organism evidence="6 7">
    <name type="scientific">Cymbomonas tetramitiformis</name>
    <dbReference type="NCBI Taxonomy" id="36881"/>
    <lineage>
        <taxon>Eukaryota</taxon>
        <taxon>Viridiplantae</taxon>
        <taxon>Chlorophyta</taxon>
        <taxon>Pyramimonadophyceae</taxon>
        <taxon>Pyramimonadales</taxon>
        <taxon>Pyramimonadaceae</taxon>
        <taxon>Cymbomonas</taxon>
    </lineage>
</organism>
<evidence type="ECO:0000313" key="7">
    <source>
        <dbReference type="Proteomes" id="UP001190700"/>
    </source>
</evidence>
<dbReference type="PANTHER" id="PTHR31760">
    <property type="entry name" value="S-ADENOSYL-L-METHIONINE-DEPENDENT METHYLTRANSFERASES SUPERFAMILY PROTEIN"/>
    <property type="match status" value="1"/>
</dbReference>
<evidence type="ECO:0000313" key="6">
    <source>
        <dbReference type="EMBL" id="KAK3248402.1"/>
    </source>
</evidence>
<sequence>MQVAHLHRSTGADVSARSRCDRAAIFEAVLGTWRNEVQQRRHLAIPICKRLLKVKSSSISIDADDGEEAAEELSDLMEALPVNQKKTIDDYLNIMLNVNKTLNLTAIRDKDDAYIRHVADSLALLPVIEKYATHTNGLKVIDVGSGAGLPGMILAIVRPDWSVTLLDTLGKRINFINSAAQEIGVGNARGLWARAEDAGKNKAGFEEREAHDVVIARAVAEMRILAELCLPLVPVGGIWVAAKGVDPSAELAASEKAIEELGGELVAIERVGSQAPEGYRTAVIVRKVRPTPAKYPRRAGLPNKRPL</sequence>
<gene>
    <name evidence="6" type="ORF">CYMTET_42129</name>
</gene>
<evidence type="ECO:0000256" key="4">
    <source>
        <dbReference type="ARBA" id="ARBA00022679"/>
    </source>
</evidence>